<organism evidence="2 3">
    <name type="scientific">Folsomia candida</name>
    <name type="common">Springtail</name>
    <dbReference type="NCBI Taxonomy" id="158441"/>
    <lineage>
        <taxon>Eukaryota</taxon>
        <taxon>Metazoa</taxon>
        <taxon>Ecdysozoa</taxon>
        <taxon>Arthropoda</taxon>
        <taxon>Hexapoda</taxon>
        <taxon>Collembola</taxon>
        <taxon>Entomobryomorpha</taxon>
        <taxon>Isotomoidea</taxon>
        <taxon>Isotomidae</taxon>
        <taxon>Proisotominae</taxon>
        <taxon>Folsomia</taxon>
    </lineage>
</organism>
<proteinExistence type="predicted"/>
<sequence>MKAFLAISVVAVAIVATLAFPSPNIDASSPGDAGAARVARQQGTAAQGYLGGVTDAGDAAPPGDPRWKDPAYWEKNHEKQWGGFENAMEKWQNWAADSNSGNYKLANNKVGAFDNGEFNAEKASEEFFGPDHVRNDWKFGNYTTNAGFGVGAAIQTAPGSGDKSADGKGGFWAKLHCRLHSSLFLQKKHLRLPVPCSLIL</sequence>
<feature type="signal peptide" evidence="1">
    <location>
        <begin position="1"/>
        <end position="19"/>
    </location>
</feature>
<accession>A0A226EMN2</accession>
<evidence type="ECO:0000313" key="3">
    <source>
        <dbReference type="Proteomes" id="UP000198287"/>
    </source>
</evidence>
<feature type="chain" id="PRO_5012420625" evidence="1">
    <location>
        <begin position="20"/>
        <end position="200"/>
    </location>
</feature>
<comment type="caution">
    <text evidence="2">The sequence shown here is derived from an EMBL/GenBank/DDBJ whole genome shotgun (WGS) entry which is preliminary data.</text>
</comment>
<name>A0A226EMN2_FOLCA</name>
<protein>
    <submittedName>
        <fullName evidence="2">Uncharacterized protein</fullName>
    </submittedName>
</protein>
<reference evidence="2 3" key="1">
    <citation type="submission" date="2015-12" db="EMBL/GenBank/DDBJ databases">
        <title>The genome of Folsomia candida.</title>
        <authorList>
            <person name="Faddeeva A."/>
            <person name="Derks M.F."/>
            <person name="Anvar Y."/>
            <person name="Smit S."/>
            <person name="Van Straalen N."/>
            <person name="Roelofs D."/>
        </authorList>
    </citation>
    <scope>NUCLEOTIDE SEQUENCE [LARGE SCALE GENOMIC DNA]</scope>
    <source>
        <strain evidence="2 3">VU population</strain>
        <tissue evidence="2">Whole body</tissue>
    </source>
</reference>
<gene>
    <name evidence="2" type="ORF">Fcan01_05499</name>
</gene>
<dbReference type="Proteomes" id="UP000198287">
    <property type="component" value="Unassembled WGS sequence"/>
</dbReference>
<keyword evidence="3" id="KW-1185">Reference proteome</keyword>
<keyword evidence="1" id="KW-0732">Signal</keyword>
<evidence type="ECO:0000256" key="1">
    <source>
        <dbReference type="SAM" id="SignalP"/>
    </source>
</evidence>
<dbReference type="AlphaFoldDB" id="A0A226EMN2"/>
<dbReference type="EMBL" id="LNIX01000002">
    <property type="protein sequence ID" value="OXA58933.1"/>
    <property type="molecule type" value="Genomic_DNA"/>
</dbReference>
<evidence type="ECO:0000313" key="2">
    <source>
        <dbReference type="EMBL" id="OXA58933.1"/>
    </source>
</evidence>